<sequence length="189" mass="22506">MGKNDKDLNKIQNGIKRLTRALTLCSKNKKQQYEKDISVYIYRAKKLLWYKQLEEIKQKKQEIIDSNKQQLAEKNFSQQYIDNEIKKLISLIGDPYKNPDLQIPDYLCCKVSLDLMEEPVTTEVGHTYEKSVLDEHFKKNGFVDPITRQKINKNLYPNLSIKQGIQEFLNQNPWAFEFYQDQDYKNIEF</sequence>
<evidence type="ECO:0000313" key="7">
    <source>
        <dbReference type="EMBL" id="EGR28168.1"/>
    </source>
</evidence>
<name>G0R2Y4_ICHMU</name>
<dbReference type="OMA" id="MPDSRSC"/>
<dbReference type="InterPro" id="IPR013083">
    <property type="entry name" value="Znf_RING/FYVE/PHD"/>
</dbReference>
<evidence type="ECO:0000256" key="2">
    <source>
        <dbReference type="ARBA" id="ARBA00012483"/>
    </source>
</evidence>
<evidence type="ECO:0000259" key="6">
    <source>
        <dbReference type="PROSITE" id="PS51698"/>
    </source>
</evidence>
<dbReference type="PROSITE" id="PS51698">
    <property type="entry name" value="U_BOX"/>
    <property type="match status" value="1"/>
</dbReference>
<dbReference type="GO" id="GO:0061630">
    <property type="term" value="F:ubiquitin protein ligase activity"/>
    <property type="evidence" value="ECO:0007669"/>
    <property type="project" value="UniProtKB-EC"/>
</dbReference>
<dbReference type="InParanoid" id="G0R2Y4"/>
<dbReference type="EC" id="2.3.2.27" evidence="2"/>
<dbReference type="Gene3D" id="3.30.40.10">
    <property type="entry name" value="Zinc/RING finger domain, C3HC4 (zinc finger)"/>
    <property type="match status" value="1"/>
</dbReference>
<dbReference type="InterPro" id="IPR003613">
    <property type="entry name" value="Ubox_domain"/>
</dbReference>
<dbReference type="Proteomes" id="UP000008983">
    <property type="component" value="Unassembled WGS sequence"/>
</dbReference>
<keyword evidence="8" id="KW-1185">Reference proteome</keyword>
<dbReference type="GO" id="GO:0000209">
    <property type="term" value="P:protein polyubiquitination"/>
    <property type="evidence" value="ECO:0007669"/>
    <property type="project" value="TreeGrafter"/>
</dbReference>
<dbReference type="STRING" id="857967.G0R2Y4"/>
<dbReference type="GO" id="GO:0051087">
    <property type="term" value="F:protein-folding chaperone binding"/>
    <property type="evidence" value="ECO:0007669"/>
    <property type="project" value="TreeGrafter"/>
</dbReference>
<evidence type="ECO:0000256" key="5">
    <source>
        <dbReference type="ARBA" id="ARBA00022786"/>
    </source>
</evidence>
<comment type="catalytic activity">
    <reaction evidence="1">
        <text>S-ubiquitinyl-[E2 ubiquitin-conjugating enzyme]-L-cysteine + [acceptor protein]-L-lysine = [E2 ubiquitin-conjugating enzyme]-L-cysteine + N(6)-ubiquitinyl-[acceptor protein]-L-lysine.</text>
        <dbReference type="EC" id="2.3.2.27"/>
    </reaction>
</comment>
<dbReference type="eggNOG" id="KOG4642">
    <property type="taxonomic scope" value="Eukaryota"/>
</dbReference>
<evidence type="ECO:0000256" key="4">
    <source>
        <dbReference type="ARBA" id="ARBA00022737"/>
    </source>
</evidence>
<accession>G0R2Y4</accession>
<dbReference type="SUPFAM" id="SSF57850">
    <property type="entry name" value="RING/U-box"/>
    <property type="match status" value="1"/>
</dbReference>
<dbReference type="RefSeq" id="XP_004027513.1">
    <property type="nucleotide sequence ID" value="XM_004027464.1"/>
</dbReference>
<dbReference type="SMART" id="SM00504">
    <property type="entry name" value="Ubox"/>
    <property type="match status" value="1"/>
</dbReference>
<dbReference type="OrthoDB" id="311243at2759"/>
<gene>
    <name evidence="7" type="ORF">IMG5_181730</name>
</gene>
<dbReference type="PANTHER" id="PTHR46803">
    <property type="entry name" value="E3 UBIQUITIN-PROTEIN LIGASE CHIP"/>
    <property type="match status" value="1"/>
</dbReference>
<keyword evidence="4" id="KW-0677">Repeat</keyword>
<dbReference type="AlphaFoldDB" id="G0R2Y4"/>
<evidence type="ECO:0000256" key="3">
    <source>
        <dbReference type="ARBA" id="ARBA00022679"/>
    </source>
</evidence>
<dbReference type="Pfam" id="PF04564">
    <property type="entry name" value="U-box"/>
    <property type="match status" value="1"/>
</dbReference>
<keyword evidence="5" id="KW-0833">Ubl conjugation pathway</keyword>
<reference evidence="7 8" key="1">
    <citation type="submission" date="2011-07" db="EMBL/GenBank/DDBJ databases">
        <authorList>
            <person name="Coyne R."/>
            <person name="Brami D."/>
            <person name="Johnson J."/>
            <person name="Hostetler J."/>
            <person name="Hannick L."/>
            <person name="Clark T."/>
            <person name="Cassidy-Hanley D."/>
            <person name="Inman J."/>
        </authorList>
    </citation>
    <scope>NUCLEOTIDE SEQUENCE [LARGE SCALE GENOMIC DNA]</scope>
    <source>
        <strain evidence="7 8">G5</strain>
    </source>
</reference>
<dbReference type="GO" id="GO:0071218">
    <property type="term" value="P:cellular response to misfolded protein"/>
    <property type="evidence" value="ECO:0007669"/>
    <property type="project" value="TreeGrafter"/>
</dbReference>
<feature type="domain" description="U-box" evidence="6">
    <location>
        <begin position="102"/>
        <end position="175"/>
    </location>
</feature>
<dbReference type="GO" id="GO:0045862">
    <property type="term" value="P:positive regulation of proteolysis"/>
    <property type="evidence" value="ECO:0007669"/>
    <property type="project" value="TreeGrafter"/>
</dbReference>
<dbReference type="GO" id="GO:0006515">
    <property type="term" value="P:protein quality control for misfolded or incompletely synthesized proteins"/>
    <property type="evidence" value="ECO:0007669"/>
    <property type="project" value="TreeGrafter"/>
</dbReference>
<organism evidence="7 8">
    <name type="scientific">Ichthyophthirius multifiliis</name>
    <name type="common">White spot disease agent</name>
    <name type="synonym">Ich</name>
    <dbReference type="NCBI Taxonomy" id="5932"/>
    <lineage>
        <taxon>Eukaryota</taxon>
        <taxon>Sar</taxon>
        <taxon>Alveolata</taxon>
        <taxon>Ciliophora</taxon>
        <taxon>Intramacronucleata</taxon>
        <taxon>Oligohymenophorea</taxon>
        <taxon>Hymenostomatida</taxon>
        <taxon>Ophryoglenina</taxon>
        <taxon>Ichthyophthirius</taxon>
    </lineage>
</organism>
<dbReference type="GO" id="GO:0043161">
    <property type="term" value="P:proteasome-mediated ubiquitin-dependent protein catabolic process"/>
    <property type="evidence" value="ECO:0007669"/>
    <property type="project" value="TreeGrafter"/>
</dbReference>
<dbReference type="GeneID" id="14904243"/>
<dbReference type="PANTHER" id="PTHR46803:SF2">
    <property type="entry name" value="E3 UBIQUITIN-PROTEIN LIGASE CHIP"/>
    <property type="match status" value="1"/>
</dbReference>
<dbReference type="GO" id="GO:0005737">
    <property type="term" value="C:cytoplasm"/>
    <property type="evidence" value="ECO:0007669"/>
    <property type="project" value="TreeGrafter"/>
</dbReference>
<dbReference type="EMBL" id="GL984283">
    <property type="protein sequence ID" value="EGR28168.1"/>
    <property type="molecule type" value="Genomic_DNA"/>
</dbReference>
<evidence type="ECO:0000313" key="8">
    <source>
        <dbReference type="Proteomes" id="UP000008983"/>
    </source>
</evidence>
<proteinExistence type="predicted"/>
<evidence type="ECO:0000256" key="1">
    <source>
        <dbReference type="ARBA" id="ARBA00000900"/>
    </source>
</evidence>
<protein>
    <recommendedName>
        <fullName evidence="2">RING-type E3 ubiquitin transferase</fullName>
        <ecNumber evidence="2">2.3.2.27</ecNumber>
    </recommendedName>
</protein>
<keyword evidence="3" id="KW-0808">Transferase</keyword>